<evidence type="ECO:0000313" key="2">
    <source>
        <dbReference type="Proteomes" id="UP001431209"/>
    </source>
</evidence>
<comment type="caution">
    <text evidence="1">The sequence shown here is derived from an EMBL/GenBank/DDBJ whole genome shotgun (WGS) entry which is preliminary data.</text>
</comment>
<gene>
    <name evidence="1" type="ORF">AKO1_004183</name>
</gene>
<accession>A0AAW2ZDT6</accession>
<dbReference type="EMBL" id="JAOPGA020001346">
    <property type="protein sequence ID" value="KAL0487509.1"/>
    <property type="molecule type" value="Genomic_DNA"/>
</dbReference>
<organism evidence="1 2">
    <name type="scientific">Acrasis kona</name>
    <dbReference type="NCBI Taxonomy" id="1008807"/>
    <lineage>
        <taxon>Eukaryota</taxon>
        <taxon>Discoba</taxon>
        <taxon>Heterolobosea</taxon>
        <taxon>Tetramitia</taxon>
        <taxon>Eutetramitia</taxon>
        <taxon>Acrasidae</taxon>
        <taxon>Acrasis</taxon>
    </lineage>
</organism>
<name>A0AAW2ZDT6_9EUKA</name>
<sequence length="163" mass="18872">MFPKQFLHLSTKAPTVSRRGFYVASKHLQVITQDSNQTVEVPNSASKPQKKTKLNLGGGYMTQCLHFYNDHMPSTQNDLERNSDIWTKVTVGEMAHVMKRPFYTQDYDTDKGESNIFRIAKLILERKEKVKRERVERYFEEAQKAKALEGAKTEQLDATTEQK</sequence>
<evidence type="ECO:0000313" key="1">
    <source>
        <dbReference type="EMBL" id="KAL0487509.1"/>
    </source>
</evidence>
<dbReference type="AlphaFoldDB" id="A0AAW2ZDT6"/>
<dbReference type="Proteomes" id="UP001431209">
    <property type="component" value="Unassembled WGS sequence"/>
</dbReference>
<protein>
    <submittedName>
        <fullName evidence="1">Uncharacterized protein</fullName>
    </submittedName>
</protein>
<proteinExistence type="predicted"/>
<reference evidence="1 2" key="1">
    <citation type="submission" date="2024-03" db="EMBL/GenBank/DDBJ databases">
        <title>The Acrasis kona genome and developmental transcriptomes reveal deep origins of eukaryotic multicellular pathways.</title>
        <authorList>
            <person name="Sheikh S."/>
            <person name="Fu C.-J."/>
            <person name="Brown M.W."/>
            <person name="Baldauf S.L."/>
        </authorList>
    </citation>
    <scope>NUCLEOTIDE SEQUENCE [LARGE SCALE GENOMIC DNA]</scope>
    <source>
        <strain evidence="1 2">ATCC MYA-3509</strain>
    </source>
</reference>
<keyword evidence="2" id="KW-1185">Reference proteome</keyword>